<dbReference type="EMBL" id="JACNLL010000030">
    <property type="protein sequence ID" value="MBC8199016.1"/>
    <property type="molecule type" value="Genomic_DNA"/>
</dbReference>
<dbReference type="UniPathway" id="UPA00124"/>
<keyword evidence="7 8" id="KW-0413">Isomerase</keyword>
<dbReference type="EC" id="5.1.3.13" evidence="3 7"/>
<evidence type="ECO:0000313" key="9">
    <source>
        <dbReference type="Proteomes" id="UP000603545"/>
    </source>
</evidence>
<dbReference type="PANTHER" id="PTHR21047:SF2">
    <property type="entry name" value="THYMIDINE DIPHOSPHO-4-KETO-RHAMNOSE 3,5-EPIMERASE"/>
    <property type="match status" value="1"/>
</dbReference>
<feature type="site" description="Participates in a stacking interaction with the thymidine ring of dTDP-4-oxo-6-deoxyglucose" evidence="6">
    <location>
        <position position="136"/>
    </location>
</feature>
<dbReference type="GO" id="GO:0019305">
    <property type="term" value="P:dTDP-rhamnose biosynthetic process"/>
    <property type="evidence" value="ECO:0007669"/>
    <property type="project" value="UniProtKB-UniRule"/>
</dbReference>
<protein>
    <recommendedName>
        <fullName evidence="4 7">dTDP-4-dehydrorhamnose 3,5-epimerase</fullName>
        <ecNumber evidence="3 7">5.1.3.13</ecNumber>
    </recommendedName>
    <alternativeName>
        <fullName evidence="7">Thymidine diphospho-4-keto-rhamnose 3,5-epimerase</fullName>
    </alternativeName>
</protein>
<dbReference type="NCBIfam" id="TIGR01221">
    <property type="entry name" value="rmlC"/>
    <property type="match status" value="1"/>
</dbReference>
<dbReference type="InterPro" id="IPR000888">
    <property type="entry name" value="RmlC-like"/>
</dbReference>
<dbReference type="CDD" id="cd00438">
    <property type="entry name" value="cupin_RmlC"/>
    <property type="match status" value="1"/>
</dbReference>
<comment type="caution">
    <text evidence="8">The sequence shown here is derived from an EMBL/GenBank/DDBJ whole genome shotgun (WGS) entry which is preliminary data.</text>
</comment>
<comment type="subunit">
    <text evidence="7">Homodimer.</text>
</comment>
<evidence type="ECO:0000256" key="1">
    <source>
        <dbReference type="ARBA" id="ARBA00001298"/>
    </source>
</evidence>
<dbReference type="GO" id="GO:0000271">
    <property type="term" value="P:polysaccharide biosynthetic process"/>
    <property type="evidence" value="ECO:0007669"/>
    <property type="project" value="TreeGrafter"/>
</dbReference>
<dbReference type="SUPFAM" id="SSF51182">
    <property type="entry name" value="RmlC-like cupins"/>
    <property type="match status" value="1"/>
</dbReference>
<dbReference type="Gene3D" id="2.60.120.10">
    <property type="entry name" value="Jelly Rolls"/>
    <property type="match status" value="1"/>
</dbReference>
<organism evidence="8 9">
    <name type="scientific">Candidatus Desulfaltia bathyphila</name>
    <dbReference type="NCBI Taxonomy" id="2841697"/>
    <lineage>
        <taxon>Bacteria</taxon>
        <taxon>Pseudomonadati</taxon>
        <taxon>Thermodesulfobacteriota</taxon>
        <taxon>Desulfobacteria</taxon>
        <taxon>Desulfobacterales</taxon>
        <taxon>Desulfobacterales incertae sedis</taxon>
        <taxon>Candidatus Desulfaltia</taxon>
    </lineage>
</organism>
<evidence type="ECO:0000256" key="4">
    <source>
        <dbReference type="ARBA" id="ARBA00019595"/>
    </source>
</evidence>
<feature type="active site" description="Proton acceptor" evidence="5">
    <location>
        <position position="61"/>
    </location>
</feature>
<proteinExistence type="inferred from homology"/>
<evidence type="ECO:0000256" key="7">
    <source>
        <dbReference type="RuleBase" id="RU364069"/>
    </source>
</evidence>
<evidence type="ECO:0000256" key="5">
    <source>
        <dbReference type="PIRSR" id="PIRSR600888-1"/>
    </source>
</evidence>
<dbReference type="InterPro" id="IPR014710">
    <property type="entry name" value="RmlC-like_jellyroll"/>
</dbReference>
<comment type="function">
    <text evidence="2 7">Catalyzes the epimerization of the C3' and C5'positions of dTDP-6-deoxy-D-xylo-4-hexulose, forming dTDP-6-deoxy-L-lyxo-4-hexulose.</text>
</comment>
<evidence type="ECO:0000256" key="6">
    <source>
        <dbReference type="PIRSR" id="PIRSR600888-3"/>
    </source>
</evidence>
<dbReference type="GO" id="GO:0008830">
    <property type="term" value="F:dTDP-4-dehydrorhamnose 3,5-epimerase activity"/>
    <property type="evidence" value="ECO:0007669"/>
    <property type="project" value="UniProtKB-UniRule"/>
</dbReference>
<dbReference type="GO" id="GO:0005829">
    <property type="term" value="C:cytosol"/>
    <property type="evidence" value="ECO:0007669"/>
    <property type="project" value="TreeGrafter"/>
</dbReference>
<evidence type="ECO:0000313" key="8">
    <source>
        <dbReference type="EMBL" id="MBC8199016.1"/>
    </source>
</evidence>
<dbReference type="AlphaFoldDB" id="A0A8J6N5L2"/>
<dbReference type="Pfam" id="PF00908">
    <property type="entry name" value="dTDP_sugar_isom"/>
    <property type="match status" value="1"/>
</dbReference>
<comment type="similarity">
    <text evidence="7">Belongs to the dTDP-4-dehydrorhamnose 3,5-epimerase family.</text>
</comment>
<accession>A0A8J6N5L2</accession>
<evidence type="ECO:0000256" key="3">
    <source>
        <dbReference type="ARBA" id="ARBA00012098"/>
    </source>
</evidence>
<dbReference type="Proteomes" id="UP000603545">
    <property type="component" value="Unassembled WGS sequence"/>
</dbReference>
<comment type="catalytic activity">
    <reaction evidence="1 7">
        <text>dTDP-4-dehydro-6-deoxy-alpha-D-glucose = dTDP-4-dehydro-beta-L-rhamnose</text>
        <dbReference type="Rhea" id="RHEA:16969"/>
        <dbReference type="ChEBI" id="CHEBI:57649"/>
        <dbReference type="ChEBI" id="CHEBI:62830"/>
        <dbReference type="EC" id="5.1.3.13"/>
    </reaction>
</comment>
<evidence type="ECO:0000256" key="2">
    <source>
        <dbReference type="ARBA" id="ARBA00001997"/>
    </source>
</evidence>
<name>A0A8J6N5L2_9BACT</name>
<dbReference type="InterPro" id="IPR011051">
    <property type="entry name" value="RmlC_Cupin_sf"/>
</dbReference>
<dbReference type="PANTHER" id="PTHR21047">
    <property type="entry name" value="DTDP-6-DEOXY-D-GLUCOSE-3,5 EPIMERASE"/>
    <property type="match status" value="1"/>
</dbReference>
<comment type="pathway">
    <text evidence="7">Carbohydrate biosynthesis; dTDP-L-rhamnose biosynthesis.</text>
</comment>
<feature type="active site" description="Proton donor" evidence="5">
    <location>
        <position position="130"/>
    </location>
</feature>
<reference evidence="8 9" key="1">
    <citation type="submission" date="2020-08" db="EMBL/GenBank/DDBJ databases">
        <title>Bridging the membrane lipid divide: bacteria of the FCB group superphylum have the potential to synthesize archaeal ether lipids.</title>
        <authorList>
            <person name="Villanueva L."/>
            <person name="Von Meijenfeldt F.A.B."/>
            <person name="Westbye A.B."/>
            <person name="Yadav S."/>
            <person name="Hopmans E.C."/>
            <person name="Dutilh B.E."/>
            <person name="Sinninghe Damste J.S."/>
        </authorList>
    </citation>
    <scope>NUCLEOTIDE SEQUENCE [LARGE SCALE GENOMIC DNA]</scope>
    <source>
        <strain evidence="8">NIOZ-UU82</strain>
    </source>
</reference>
<sequence length="177" mass="20064">MNIINTALEGVIIIKPEIFTDNRGFFMETYSRDRYKEAGIAGNFVQDNLSYSMKGTLRGLHFQTKRPQAKLVQVVTGEIFDVAVDIRPGSSTFGKWTGVYLSGKNKRQLFIPEGFAHGFCVISEAAHFLYKCSDFYFQHDEGGIIWSDPDIGIDWPIKDPIISEKDKQLPLFKGLVF</sequence>
<gene>
    <name evidence="8" type="primary">rfbC</name>
    <name evidence="8" type="ORF">H8E80_03085</name>
</gene>